<gene>
    <name evidence="2" type="ORF">QWZ10_01595</name>
</gene>
<reference evidence="3" key="1">
    <citation type="journal article" date="2019" name="Int. J. Syst. Evol. Microbiol.">
        <title>The Global Catalogue of Microorganisms (GCM) 10K type strain sequencing project: providing services to taxonomists for standard genome sequencing and annotation.</title>
        <authorList>
            <consortium name="The Broad Institute Genomics Platform"/>
            <consortium name="The Broad Institute Genome Sequencing Center for Infectious Disease"/>
            <person name="Wu L."/>
            <person name="Ma J."/>
        </authorList>
    </citation>
    <scope>NUCLEOTIDE SEQUENCE [LARGE SCALE GENOMIC DNA]</scope>
    <source>
        <strain evidence="3">CECT 8482</strain>
    </source>
</reference>
<feature type="transmembrane region" description="Helical" evidence="1">
    <location>
        <begin position="38"/>
        <end position="57"/>
    </location>
</feature>
<dbReference type="Pfam" id="PF11003">
    <property type="entry name" value="DUF2842"/>
    <property type="match status" value="1"/>
</dbReference>
<name>A0ABT8D6G2_9RHOB</name>
<dbReference type="RefSeq" id="WP_377688465.1">
    <property type="nucleotide sequence ID" value="NZ_JBHMDZ010000049.1"/>
</dbReference>
<dbReference type="InterPro" id="IPR021265">
    <property type="entry name" value="DUF2842"/>
</dbReference>
<keyword evidence="3" id="KW-1185">Reference proteome</keyword>
<keyword evidence="1" id="KW-0812">Transmembrane</keyword>
<accession>A0ABT8D6G2</accession>
<evidence type="ECO:0000313" key="3">
    <source>
        <dbReference type="Proteomes" id="UP001243846"/>
    </source>
</evidence>
<organism evidence="2 3">
    <name type="scientific">Paracoccus cavernae</name>
    <dbReference type="NCBI Taxonomy" id="1571207"/>
    <lineage>
        <taxon>Bacteria</taxon>
        <taxon>Pseudomonadati</taxon>
        <taxon>Pseudomonadota</taxon>
        <taxon>Alphaproteobacteria</taxon>
        <taxon>Rhodobacterales</taxon>
        <taxon>Paracoccaceae</taxon>
        <taxon>Paracoccus</taxon>
    </lineage>
</organism>
<keyword evidence="1" id="KW-1133">Transmembrane helix</keyword>
<evidence type="ECO:0000256" key="1">
    <source>
        <dbReference type="SAM" id="Phobius"/>
    </source>
</evidence>
<feature type="transmembrane region" description="Helical" evidence="1">
    <location>
        <begin position="12"/>
        <end position="32"/>
    </location>
</feature>
<sequence>MDLKTRKRWSLVILLIGLPLYIVVAVTLMNWLDTRFGRLPILIEILVYVVLGILWALPFKRVFTGIGKEEAGTGQDG</sequence>
<dbReference type="Proteomes" id="UP001243846">
    <property type="component" value="Unassembled WGS sequence"/>
</dbReference>
<comment type="caution">
    <text evidence="2">The sequence shown here is derived from an EMBL/GenBank/DDBJ whole genome shotgun (WGS) entry which is preliminary data.</text>
</comment>
<keyword evidence="1" id="KW-0472">Membrane</keyword>
<protein>
    <submittedName>
        <fullName evidence="2">DUF2842 domain-containing protein</fullName>
    </submittedName>
</protein>
<proteinExistence type="predicted"/>
<dbReference type="EMBL" id="JAUFRC010000001">
    <property type="protein sequence ID" value="MDN3710844.1"/>
    <property type="molecule type" value="Genomic_DNA"/>
</dbReference>
<evidence type="ECO:0000313" key="2">
    <source>
        <dbReference type="EMBL" id="MDN3710844.1"/>
    </source>
</evidence>